<evidence type="ECO:0000313" key="5">
    <source>
        <dbReference type="EMBL" id="KJK80928.1"/>
    </source>
</evidence>
<name>A0A0D9P463_METAN</name>
<feature type="transmembrane region" description="Helical" evidence="3">
    <location>
        <begin position="105"/>
        <end position="125"/>
    </location>
</feature>
<gene>
    <name evidence="5" type="ORF">H634G_03461</name>
</gene>
<sequence>MALILVVVVVVVVIIGIAEETVLEDTERCHITASTSTDTPNSTPNDSEGTPSTRTPTHTSLTTPILTPVSTVTSNAPIGGQTDSLTATPTASPAPSSDGPGLSPGVIATIVVSTVTVIGAPLWLIRCYRHRRPRATSSVEENASPKPAEKRNESVVMGYTELLGSTQMRHEMLSHTPPNASLTLCINTIAEIDSNPLRKTPEVSPEDVSPEDAISQAMSFSTTTAISRPEPPQATDEEAQGETNIEAPEDSSGATSDTESELDMLWKRQKELERKRHYLQQIQEIDEEEARLQGRIDELQRQSQSHEK</sequence>
<feature type="compositionally biased region" description="Low complexity" evidence="2">
    <location>
        <begin position="34"/>
        <end position="68"/>
    </location>
</feature>
<feature type="region of interest" description="Disordered" evidence="2">
    <location>
        <begin position="133"/>
        <end position="152"/>
    </location>
</feature>
<feature type="signal peptide" evidence="4">
    <location>
        <begin position="1"/>
        <end position="18"/>
    </location>
</feature>
<dbReference type="EMBL" id="KE384727">
    <property type="protein sequence ID" value="KJK80928.1"/>
    <property type="molecule type" value="Genomic_DNA"/>
</dbReference>
<dbReference type="OrthoDB" id="4941298at2759"/>
<dbReference type="AlphaFoldDB" id="A0A0D9P463"/>
<reference evidence="6" key="1">
    <citation type="journal article" date="2014" name="BMC Genomics">
        <title>The genome sequence of the biocontrol fungus Metarhizium anisopliae and comparative genomics of Metarhizium species.</title>
        <authorList>
            <person name="Pattemore J.A."/>
            <person name="Hane J.K."/>
            <person name="Williams A.H."/>
            <person name="Wilson B.A."/>
            <person name="Stodart B.J."/>
            <person name="Ash G.J."/>
        </authorList>
    </citation>
    <scope>NUCLEOTIDE SEQUENCE [LARGE SCALE GENOMIC DNA]</scope>
    <source>
        <strain evidence="6">BRIP 53293</strain>
    </source>
</reference>
<feature type="region of interest" description="Disordered" evidence="2">
    <location>
        <begin position="223"/>
        <end position="264"/>
    </location>
</feature>
<keyword evidence="1" id="KW-0175">Coiled coil</keyword>
<proteinExistence type="predicted"/>
<protein>
    <submittedName>
        <fullName evidence="5">Uncharacterized protein</fullName>
    </submittedName>
</protein>
<keyword evidence="3" id="KW-0812">Transmembrane</keyword>
<dbReference type="Proteomes" id="UP000054544">
    <property type="component" value="Unassembled WGS sequence"/>
</dbReference>
<evidence type="ECO:0000256" key="4">
    <source>
        <dbReference type="SAM" id="SignalP"/>
    </source>
</evidence>
<evidence type="ECO:0000256" key="2">
    <source>
        <dbReference type="SAM" id="MobiDB-lite"/>
    </source>
</evidence>
<evidence type="ECO:0000313" key="6">
    <source>
        <dbReference type="Proteomes" id="UP000054544"/>
    </source>
</evidence>
<keyword evidence="3" id="KW-1133">Transmembrane helix</keyword>
<keyword evidence="3" id="KW-0472">Membrane</keyword>
<evidence type="ECO:0000256" key="3">
    <source>
        <dbReference type="SAM" id="Phobius"/>
    </source>
</evidence>
<feature type="compositionally biased region" description="Low complexity" evidence="2">
    <location>
        <begin position="82"/>
        <end position="100"/>
    </location>
</feature>
<keyword evidence="4" id="KW-0732">Signal</keyword>
<organism evidence="5 6">
    <name type="scientific">Metarhizium anisopliae BRIP 53293</name>
    <dbReference type="NCBI Taxonomy" id="1291518"/>
    <lineage>
        <taxon>Eukaryota</taxon>
        <taxon>Fungi</taxon>
        <taxon>Dikarya</taxon>
        <taxon>Ascomycota</taxon>
        <taxon>Pezizomycotina</taxon>
        <taxon>Sordariomycetes</taxon>
        <taxon>Hypocreomycetidae</taxon>
        <taxon>Hypocreales</taxon>
        <taxon>Clavicipitaceae</taxon>
        <taxon>Metarhizium</taxon>
    </lineage>
</organism>
<accession>A0A0D9P463</accession>
<evidence type="ECO:0000256" key="1">
    <source>
        <dbReference type="SAM" id="Coils"/>
    </source>
</evidence>
<feature type="region of interest" description="Disordered" evidence="2">
    <location>
        <begin position="32"/>
        <end position="100"/>
    </location>
</feature>
<feature type="coiled-coil region" evidence="1">
    <location>
        <begin position="268"/>
        <end position="302"/>
    </location>
</feature>
<feature type="chain" id="PRO_5005430934" evidence="4">
    <location>
        <begin position="19"/>
        <end position="308"/>
    </location>
</feature>
<keyword evidence="6" id="KW-1185">Reference proteome</keyword>